<comment type="caution">
    <text evidence="1">The sequence shown here is derived from an EMBL/GenBank/DDBJ whole genome shotgun (WGS) entry which is preliminary data.</text>
</comment>
<gene>
    <name evidence="1" type="ORF">HCU67_09955</name>
</gene>
<dbReference type="EMBL" id="JAAWWL010000002">
    <property type="protein sequence ID" value="NKI32265.1"/>
    <property type="molecule type" value="Genomic_DNA"/>
</dbReference>
<sequence length="266" mass="31511">MNALLNGFYETAPLWKNQQFGLKQFVFPEVDLSNPEPFELPTNLRLGHQMEHVFKHLVSISSTHEVIFSNLLIEEGKIRVGELDFILKDVLNGMHLHVELAYKFYIINPEISEPIYRLMGPNKRDMFYTKLDKLKEKQLPLLHHESLLPYWKSHDINPFEINQQCCFKAQLFEPYVNKSSIRPLNGDCIVGNWVRFDEFNSKEFGLAQFYIPHKTEWVLKPHQAVDWKSHFEILMEVNLHMIKENSPMLWIKHASGEMTKLFVVWW</sequence>
<name>A0ABX1GTM7_9FLAO</name>
<organism evidence="1 2">
    <name type="scientific">Croceivirga thetidis</name>
    <dbReference type="NCBI Taxonomy" id="2721623"/>
    <lineage>
        <taxon>Bacteria</taxon>
        <taxon>Pseudomonadati</taxon>
        <taxon>Bacteroidota</taxon>
        <taxon>Flavobacteriia</taxon>
        <taxon>Flavobacteriales</taxon>
        <taxon>Flavobacteriaceae</taxon>
        <taxon>Croceivirga</taxon>
    </lineage>
</organism>
<dbReference type="Proteomes" id="UP000718451">
    <property type="component" value="Unassembled WGS sequence"/>
</dbReference>
<evidence type="ECO:0000313" key="1">
    <source>
        <dbReference type="EMBL" id="NKI32265.1"/>
    </source>
</evidence>
<accession>A0ABX1GTM7</accession>
<evidence type="ECO:0000313" key="2">
    <source>
        <dbReference type="Proteomes" id="UP000718451"/>
    </source>
</evidence>
<dbReference type="RefSeq" id="WP_168552478.1">
    <property type="nucleotide sequence ID" value="NZ_JAAWWL010000002.1"/>
</dbReference>
<protein>
    <submittedName>
        <fullName evidence="1">DUF1853 family protein</fullName>
    </submittedName>
</protein>
<dbReference type="Pfam" id="PF08907">
    <property type="entry name" value="DUF1853"/>
    <property type="match status" value="1"/>
</dbReference>
<proteinExistence type="predicted"/>
<dbReference type="InterPro" id="IPR015003">
    <property type="entry name" value="DUF1853"/>
</dbReference>
<keyword evidence="2" id="KW-1185">Reference proteome</keyword>
<reference evidence="1 2" key="1">
    <citation type="submission" date="2020-04" db="EMBL/GenBank/DDBJ databases">
        <authorList>
            <person name="Yoon J."/>
        </authorList>
    </citation>
    <scope>NUCLEOTIDE SEQUENCE [LARGE SCALE GENOMIC DNA]</scope>
    <source>
        <strain evidence="1 2">DJ-13</strain>
    </source>
</reference>